<keyword evidence="2" id="KW-1185">Reference proteome</keyword>
<dbReference type="EMBL" id="CAJVQB010002809">
    <property type="protein sequence ID" value="CAG8587957.1"/>
    <property type="molecule type" value="Genomic_DNA"/>
</dbReference>
<evidence type="ECO:0000313" key="2">
    <source>
        <dbReference type="Proteomes" id="UP000789901"/>
    </source>
</evidence>
<evidence type="ECO:0000313" key="1">
    <source>
        <dbReference type="EMBL" id="CAG8587957.1"/>
    </source>
</evidence>
<protein>
    <submittedName>
        <fullName evidence="1">6863_t:CDS:1</fullName>
    </submittedName>
</protein>
<dbReference type="Proteomes" id="UP000789901">
    <property type="component" value="Unassembled WGS sequence"/>
</dbReference>
<gene>
    <name evidence="1" type="ORF">GMARGA_LOCUS6266</name>
</gene>
<accession>A0ABN7UG23</accession>
<name>A0ABN7UG23_GIGMA</name>
<organism evidence="1 2">
    <name type="scientific">Gigaspora margarita</name>
    <dbReference type="NCBI Taxonomy" id="4874"/>
    <lineage>
        <taxon>Eukaryota</taxon>
        <taxon>Fungi</taxon>
        <taxon>Fungi incertae sedis</taxon>
        <taxon>Mucoromycota</taxon>
        <taxon>Glomeromycotina</taxon>
        <taxon>Glomeromycetes</taxon>
        <taxon>Diversisporales</taxon>
        <taxon>Gigasporaceae</taxon>
        <taxon>Gigaspora</taxon>
    </lineage>
</organism>
<sequence>MYRLKVILDVAATRAFMLRVAKKERPFDEDSIEAFFQEKLLSTRQLAKISSRVDTKPKASGPYQHWYKNLRGPWSQSWNFQGGPKSYVPNKPMRQNKGSGIGGLLCGYDTLLCIGLWCV</sequence>
<reference evidence="1 2" key="1">
    <citation type="submission" date="2021-06" db="EMBL/GenBank/DDBJ databases">
        <authorList>
            <person name="Kallberg Y."/>
            <person name="Tangrot J."/>
            <person name="Rosling A."/>
        </authorList>
    </citation>
    <scope>NUCLEOTIDE SEQUENCE [LARGE SCALE GENOMIC DNA]</scope>
    <source>
        <strain evidence="1 2">120-4 pot B 10/14</strain>
    </source>
</reference>
<comment type="caution">
    <text evidence="1">The sequence shown here is derived from an EMBL/GenBank/DDBJ whole genome shotgun (WGS) entry which is preliminary data.</text>
</comment>
<proteinExistence type="predicted"/>